<dbReference type="PANTHER" id="PTHR30244">
    <property type="entry name" value="TRANSAMINASE"/>
    <property type="match status" value="1"/>
</dbReference>
<dbReference type="InterPro" id="IPR015422">
    <property type="entry name" value="PyrdxlP-dep_Trfase_small"/>
</dbReference>
<dbReference type="InterPro" id="IPR000653">
    <property type="entry name" value="DegT/StrS_aminotransferase"/>
</dbReference>
<dbReference type="EMBL" id="AACJHT010000001">
    <property type="protein sequence ID" value="EAK8045518.1"/>
    <property type="molecule type" value="Genomic_DNA"/>
</dbReference>
<gene>
    <name evidence="6" type="ORF">E7R33_00845</name>
</gene>
<protein>
    <submittedName>
        <fullName evidence="6">DegT/DnrJ/EryC1/StrS family aminotransferase</fullName>
    </submittedName>
</protein>
<evidence type="ECO:0000256" key="4">
    <source>
        <dbReference type="PIRSR" id="PIRSR000390-2"/>
    </source>
</evidence>
<comment type="similarity">
    <text evidence="2 5">Belongs to the DegT/DnrJ/EryC1 family.</text>
</comment>
<dbReference type="PIRSF" id="PIRSF000390">
    <property type="entry name" value="PLP_StrS"/>
    <property type="match status" value="1"/>
</dbReference>
<dbReference type="InterPro" id="IPR015424">
    <property type="entry name" value="PyrdxlP-dep_Trfase"/>
</dbReference>
<dbReference type="InterPro" id="IPR015421">
    <property type="entry name" value="PyrdxlP-dep_Trfase_major"/>
</dbReference>
<accession>A0A5T1CYR5</accession>
<dbReference type="SUPFAM" id="SSF53383">
    <property type="entry name" value="PLP-dependent transferases"/>
    <property type="match status" value="1"/>
</dbReference>
<sequence length="361" mass="41594">MIKFLDLKQINDRFNTEFITKFKEILESGWYILGKQCEKFENNFAKYCGVKHCIGVANGLDALRLIIKAYDFKENDEIIVPANTYIASILAITDNKCKPILIEPDINTYNINPDLIEEKITKKTKAIMVVHLYGQVCDMEKIQLLANKYNLKIIEDCAQAHGAIYKDKRVGNLGDAAGFSFYPGKNLGALGDAGCICTNNDNFASKIRALANYGSHKKYENLYTGLNSRLDEIQAAFLDIKLKYLDEDNNKRKNIANFYLQNIKNENIILPSNKFDHVWHLFIVKTKLRDKLQHYLNNHDIQTIIHYPIPPHKQKCYKDLNHLQLPITENIHQEVLSLPISPTMKENDFKKVADILNKWKV</sequence>
<dbReference type="PANTHER" id="PTHR30244:SF36">
    <property type="entry name" value="3-OXO-GLUCOSE-6-PHOSPHATE:GLUTAMATE AMINOTRANSFERASE"/>
    <property type="match status" value="1"/>
</dbReference>
<proteinExistence type="inferred from homology"/>
<feature type="modified residue" description="N6-(pyridoxal phosphate)lysine" evidence="4">
    <location>
        <position position="185"/>
    </location>
</feature>
<dbReference type="Gene3D" id="3.40.640.10">
    <property type="entry name" value="Type I PLP-dependent aspartate aminotransferase-like (Major domain)"/>
    <property type="match status" value="1"/>
</dbReference>
<keyword evidence="6" id="KW-0808">Transferase</keyword>
<dbReference type="CDD" id="cd00616">
    <property type="entry name" value="AHBA_syn"/>
    <property type="match status" value="1"/>
</dbReference>
<name>A0A5T1CYR5_CAMJU</name>
<dbReference type="GO" id="GO:0030170">
    <property type="term" value="F:pyridoxal phosphate binding"/>
    <property type="evidence" value="ECO:0007669"/>
    <property type="project" value="TreeGrafter"/>
</dbReference>
<keyword evidence="6" id="KW-0032">Aminotransferase</keyword>
<dbReference type="GO" id="GO:0008483">
    <property type="term" value="F:transaminase activity"/>
    <property type="evidence" value="ECO:0007669"/>
    <property type="project" value="UniProtKB-KW"/>
</dbReference>
<dbReference type="Pfam" id="PF01041">
    <property type="entry name" value="DegT_DnrJ_EryC1"/>
    <property type="match status" value="1"/>
</dbReference>
<dbReference type="GO" id="GO:0000271">
    <property type="term" value="P:polysaccharide biosynthetic process"/>
    <property type="evidence" value="ECO:0007669"/>
    <property type="project" value="TreeGrafter"/>
</dbReference>
<reference evidence="6" key="1">
    <citation type="submission" date="2019-04" db="EMBL/GenBank/DDBJ databases">
        <authorList>
            <person name="Ashton P.M."/>
            <person name="Dallman T."/>
            <person name="Nair S."/>
            <person name="De Pinna E."/>
            <person name="Peters T."/>
            <person name="Grant K."/>
        </authorList>
    </citation>
    <scope>NUCLEOTIDE SEQUENCE</scope>
    <source>
        <strain evidence="6">OXC2688</strain>
    </source>
</reference>
<evidence type="ECO:0000256" key="3">
    <source>
        <dbReference type="PIRSR" id="PIRSR000390-1"/>
    </source>
</evidence>
<organism evidence="6">
    <name type="scientific">Campylobacter jejuni</name>
    <dbReference type="NCBI Taxonomy" id="197"/>
    <lineage>
        <taxon>Bacteria</taxon>
        <taxon>Pseudomonadati</taxon>
        <taxon>Campylobacterota</taxon>
        <taxon>Epsilonproteobacteria</taxon>
        <taxon>Campylobacterales</taxon>
        <taxon>Campylobacteraceae</taxon>
        <taxon>Campylobacter</taxon>
    </lineage>
</organism>
<feature type="active site" description="Proton acceptor" evidence="3">
    <location>
        <position position="185"/>
    </location>
</feature>
<evidence type="ECO:0000256" key="1">
    <source>
        <dbReference type="ARBA" id="ARBA00022898"/>
    </source>
</evidence>
<dbReference type="Gene3D" id="3.90.1150.10">
    <property type="entry name" value="Aspartate Aminotransferase, domain 1"/>
    <property type="match status" value="1"/>
</dbReference>
<dbReference type="AlphaFoldDB" id="A0A5T1CYR5"/>
<evidence type="ECO:0000256" key="2">
    <source>
        <dbReference type="ARBA" id="ARBA00037999"/>
    </source>
</evidence>
<evidence type="ECO:0000313" key="6">
    <source>
        <dbReference type="EMBL" id="EAK8045518.1"/>
    </source>
</evidence>
<dbReference type="RefSeq" id="WP_002932641.1">
    <property type="nucleotide sequence ID" value="NZ_CAMRHJ010000015.1"/>
</dbReference>
<evidence type="ECO:0000256" key="5">
    <source>
        <dbReference type="RuleBase" id="RU004508"/>
    </source>
</evidence>
<keyword evidence="1 4" id="KW-0663">Pyridoxal phosphate</keyword>
<comment type="caution">
    <text evidence="6">The sequence shown here is derived from an EMBL/GenBank/DDBJ whole genome shotgun (WGS) entry which is preliminary data.</text>
</comment>